<dbReference type="EMBL" id="CAJNOQ010020099">
    <property type="protein sequence ID" value="CAF1462849.1"/>
    <property type="molecule type" value="Genomic_DNA"/>
</dbReference>
<proteinExistence type="predicted"/>
<evidence type="ECO:0008006" key="5">
    <source>
        <dbReference type="Google" id="ProtNLM"/>
    </source>
</evidence>
<evidence type="ECO:0000313" key="3">
    <source>
        <dbReference type="EMBL" id="CAF4332717.1"/>
    </source>
</evidence>
<reference evidence="2" key="1">
    <citation type="submission" date="2021-02" db="EMBL/GenBank/DDBJ databases">
        <authorList>
            <person name="Nowell W R."/>
        </authorList>
    </citation>
    <scope>NUCLEOTIDE SEQUENCE</scope>
</reference>
<gene>
    <name evidence="2" type="ORF">GPM918_LOCUS35155</name>
    <name evidence="3" type="ORF">SRO942_LOCUS35869</name>
</gene>
<accession>A0A815QIC4</accession>
<evidence type="ECO:0000256" key="1">
    <source>
        <dbReference type="SAM" id="MobiDB-lite"/>
    </source>
</evidence>
<feature type="region of interest" description="Disordered" evidence="1">
    <location>
        <begin position="551"/>
        <end position="582"/>
    </location>
</feature>
<dbReference type="EMBL" id="CAJOBC010085558">
    <property type="protein sequence ID" value="CAF4332717.1"/>
    <property type="molecule type" value="Genomic_DNA"/>
</dbReference>
<keyword evidence="4" id="KW-1185">Reference proteome</keyword>
<organism evidence="2 4">
    <name type="scientific">Didymodactylos carnosus</name>
    <dbReference type="NCBI Taxonomy" id="1234261"/>
    <lineage>
        <taxon>Eukaryota</taxon>
        <taxon>Metazoa</taxon>
        <taxon>Spiralia</taxon>
        <taxon>Gnathifera</taxon>
        <taxon>Rotifera</taxon>
        <taxon>Eurotatoria</taxon>
        <taxon>Bdelloidea</taxon>
        <taxon>Philodinida</taxon>
        <taxon>Philodinidae</taxon>
        <taxon>Didymodactylos</taxon>
    </lineage>
</organism>
<dbReference type="OrthoDB" id="5987889at2759"/>
<dbReference type="PANTHER" id="PTHR46704">
    <property type="entry name" value="CXC DOMAIN-CONTAINING PROTEIN-RELATED"/>
    <property type="match status" value="1"/>
</dbReference>
<protein>
    <recommendedName>
        <fullName evidence="5">Tesmin/TSO1-like CXC domain-containing protein</fullName>
    </recommendedName>
</protein>
<dbReference type="Proteomes" id="UP000681722">
    <property type="component" value="Unassembled WGS sequence"/>
</dbReference>
<evidence type="ECO:0000313" key="2">
    <source>
        <dbReference type="EMBL" id="CAF1462849.1"/>
    </source>
</evidence>
<sequence>MSGASFSTVLGALVIDGRSLLEIKPSSKNSTVHDYAFQLLRNVIIQQLESFKRVDIVFDSSDSQTVKSFTKRYGNDKPNNKYDLKKNDFLATKYNEFVHENRAVLANCIVECWQEPAAVNLLPEYTVLVVAGPGVNAVRLQKYLGSETVDELESNHVEADTRIMLHVQAVQSTYIFNQFMIQTSDTDVILLSIAYAQIIGLESLIIKCFNTSIKIFTYIDSLRISQEILTDYRFDPILLIILHALSGCDTTSFVRNISKANFLQTFFNNPSSFEEVINFQSFPVTTDAVFVAEKLLIACYTRNRSASGIASSQRQNRRYISLDELRSAHALNSFKLHSKNIALNLPPTTDAFHQHCLRAAMQINIWQQSFEQFIEYPVSTDNGFQLSDNEVKIKWITKSTTPDDTGLLTCGRCSTGCKQCKCGKNGYLCTIYCRCSNQTCTNRSKTEQNSSFLLHSMTPKQLYAQSEISPVGTLDTHDSFMSDNEPDFDYEQYEDDDGAEEFDMTDNESDETIEFLNKYQSSHEDFSSCNCALMKEESHVSLVDHNYCTPTHQTSHSASSVTRDPQETKARKRSNKDENASSTKLAFSHEIRVWDSCIAAISGSVAMD</sequence>
<dbReference type="PANTHER" id="PTHR46704:SF1">
    <property type="entry name" value="TELOMERE LENGTH REGULATION PROTEIN TEL2 HOMOLOG"/>
    <property type="match status" value="1"/>
</dbReference>
<name>A0A815QIC4_9BILA</name>
<feature type="compositionally biased region" description="Polar residues" evidence="1">
    <location>
        <begin position="551"/>
        <end position="563"/>
    </location>
</feature>
<comment type="caution">
    <text evidence="2">The sequence shown here is derived from an EMBL/GenBank/DDBJ whole genome shotgun (WGS) entry which is preliminary data.</text>
</comment>
<feature type="compositionally biased region" description="Basic and acidic residues" evidence="1">
    <location>
        <begin position="564"/>
        <end position="579"/>
    </location>
</feature>
<dbReference type="Proteomes" id="UP000663829">
    <property type="component" value="Unassembled WGS sequence"/>
</dbReference>
<dbReference type="AlphaFoldDB" id="A0A815QIC4"/>
<evidence type="ECO:0000313" key="4">
    <source>
        <dbReference type="Proteomes" id="UP000663829"/>
    </source>
</evidence>